<dbReference type="PANTHER" id="PTHR34501">
    <property type="entry name" value="PROTEIN YDDL-RELATED"/>
    <property type="match status" value="1"/>
</dbReference>
<evidence type="ECO:0000256" key="2">
    <source>
        <dbReference type="ARBA" id="ARBA00011233"/>
    </source>
</evidence>
<reference evidence="12 13" key="1">
    <citation type="submission" date="2015-11" db="EMBL/GenBank/DDBJ databases">
        <title>Expanding the genomic diversity of Burkholderia species for the development of highly accurate diagnostics.</title>
        <authorList>
            <person name="Sahl J."/>
            <person name="Keim P."/>
            <person name="Wagner D."/>
        </authorList>
    </citation>
    <scope>NUCLEOTIDE SEQUENCE [LARGE SCALE GENOMIC DNA]</scope>
    <source>
        <strain evidence="12 13">MSMB368WGS</strain>
    </source>
</reference>
<dbReference type="SUPFAM" id="SSF56935">
    <property type="entry name" value="Porins"/>
    <property type="match status" value="1"/>
</dbReference>
<organism evidence="12 13">
    <name type="scientific">Burkholderia pseudomultivorans</name>
    <dbReference type="NCBI Taxonomy" id="1207504"/>
    <lineage>
        <taxon>Bacteria</taxon>
        <taxon>Pseudomonadati</taxon>
        <taxon>Pseudomonadota</taxon>
        <taxon>Betaproteobacteria</taxon>
        <taxon>Burkholderiales</taxon>
        <taxon>Burkholderiaceae</taxon>
        <taxon>Burkholderia</taxon>
        <taxon>Burkholderia cepacia complex</taxon>
    </lineage>
</organism>
<keyword evidence="9" id="KW-0472">Membrane</keyword>
<keyword evidence="7" id="KW-0406">Ion transport</keyword>
<dbReference type="InterPro" id="IPR023614">
    <property type="entry name" value="Porin_dom_sf"/>
</dbReference>
<dbReference type="InterPro" id="IPR033900">
    <property type="entry name" value="Gram_neg_porin_domain"/>
</dbReference>
<dbReference type="InterPro" id="IPR050298">
    <property type="entry name" value="Gram-neg_bact_OMP"/>
</dbReference>
<evidence type="ECO:0000256" key="10">
    <source>
        <dbReference type="ARBA" id="ARBA00023237"/>
    </source>
</evidence>
<feature type="domain" description="Porin" evidence="11">
    <location>
        <begin position="6"/>
        <end position="322"/>
    </location>
</feature>
<keyword evidence="10" id="KW-0998">Cell outer membrane</keyword>
<protein>
    <recommendedName>
        <fullName evidence="11">Porin domain-containing protein</fullName>
    </recommendedName>
</protein>
<evidence type="ECO:0000256" key="4">
    <source>
        <dbReference type="ARBA" id="ARBA00022452"/>
    </source>
</evidence>
<keyword evidence="4" id="KW-1134">Transmembrane beta strand</keyword>
<dbReference type="GO" id="GO:0009279">
    <property type="term" value="C:cell outer membrane"/>
    <property type="evidence" value="ECO:0007669"/>
    <property type="project" value="UniProtKB-SubCell"/>
</dbReference>
<evidence type="ECO:0000259" key="11">
    <source>
        <dbReference type="Pfam" id="PF13609"/>
    </source>
</evidence>
<dbReference type="GO" id="GO:0006811">
    <property type="term" value="P:monoatomic ion transport"/>
    <property type="evidence" value="ECO:0007669"/>
    <property type="project" value="UniProtKB-KW"/>
</dbReference>
<name>A0A132EID5_9BURK</name>
<gene>
    <name evidence="12" type="ORF">WT56_12425</name>
</gene>
<evidence type="ECO:0000256" key="7">
    <source>
        <dbReference type="ARBA" id="ARBA00023065"/>
    </source>
</evidence>
<dbReference type="AlphaFoldDB" id="A0A132EID5"/>
<evidence type="ECO:0000313" key="12">
    <source>
        <dbReference type="EMBL" id="KWF30817.1"/>
    </source>
</evidence>
<keyword evidence="3" id="KW-0813">Transport</keyword>
<sequence>MLALTSDVYAQSSITLFGAVDANVRYISYSSGHGSAVSMGSFGGSPSFFGLLGKEDLGNGYRATFRIDAGFVPATGQSAVSAWNLPFFDRSAWVGLEGGFGTLHFGRDWSPTYTNMWTYDPTYNLGVGNLAHLSNLLSRAIVPNYDWNANSVTYYTPQNRYGLSATLQVALRGDGLGCAGNEVCSTTIGSFVGARITYDKGPFEIAAALGQTGITHTTAAPQSSGKWTQANLGASYDFKLAKLMLALNDETLIGLHERRASIGVQVPVGVNYAWASYGVTRTGASAQAAGLYGAQAFALGFIYNLSKTTAAYASVAYLRNAGNGTLSVEDVNSYTTNTPPGGSTTGLEIGIRTAF</sequence>
<comment type="subcellular location">
    <subcellularLocation>
        <location evidence="1">Cell outer membrane</location>
        <topology evidence="1">Multi-pass membrane protein</topology>
    </subcellularLocation>
</comment>
<keyword evidence="5" id="KW-0812">Transmembrane</keyword>
<evidence type="ECO:0000256" key="9">
    <source>
        <dbReference type="ARBA" id="ARBA00023136"/>
    </source>
</evidence>
<dbReference type="Gene3D" id="2.40.160.10">
    <property type="entry name" value="Porin"/>
    <property type="match status" value="1"/>
</dbReference>
<dbReference type="CDD" id="cd00342">
    <property type="entry name" value="gram_neg_porins"/>
    <property type="match status" value="1"/>
</dbReference>
<dbReference type="GO" id="GO:0015288">
    <property type="term" value="F:porin activity"/>
    <property type="evidence" value="ECO:0007669"/>
    <property type="project" value="UniProtKB-KW"/>
</dbReference>
<evidence type="ECO:0000256" key="5">
    <source>
        <dbReference type="ARBA" id="ARBA00022692"/>
    </source>
</evidence>
<keyword evidence="8" id="KW-0626">Porin</keyword>
<comment type="subunit">
    <text evidence="2">Homotrimer.</text>
</comment>
<evidence type="ECO:0000256" key="8">
    <source>
        <dbReference type="ARBA" id="ARBA00023114"/>
    </source>
</evidence>
<dbReference type="PANTHER" id="PTHR34501:SF9">
    <property type="entry name" value="MAJOR OUTER MEMBRANE PROTEIN P.IA"/>
    <property type="match status" value="1"/>
</dbReference>
<evidence type="ECO:0000256" key="6">
    <source>
        <dbReference type="ARBA" id="ARBA00022729"/>
    </source>
</evidence>
<evidence type="ECO:0000313" key="13">
    <source>
        <dbReference type="Proteomes" id="UP000062912"/>
    </source>
</evidence>
<dbReference type="OrthoDB" id="6975458at2"/>
<accession>A0A132EID5</accession>
<comment type="caution">
    <text evidence="12">The sequence shown here is derived from an EMBL/GenBank/DDBJ whole genome shotgun (WGS) entry which is preliminary data.</text>
</comment>
<keyword evidence="6" id="KW-0732">Signal</keyword>
<dbReference type="GO" id="GO:0046930">
    <property type="term" value="C:pore complex"/>
    <property type="evidence" value="ECO:0007669"/>
    <property type="project" value="UniProtKB-KW"/>
</dbReference>
<dbReference type="EMBL" id="LPJR01000025">
    <property type="protein sequence ID" value="KWF30817.1"/>
    <property type="molecule type" value="Genomic_DNA"/>
</dbReference>
<dbReference type="Pfam" id="PF13609">
    <property type="entry name" value="Porin_4"/>
    <property type="match status" value="1"/>
</dbReference>
<proteinExistence type="predicted"/>
<evidence type="ECO:0000256" key="3">
    <source>
        <dbReference type="ARBA" id="ARBA00022448"/>
    </source>
</evidence>
<dbReference type="RefSeq" id="WP_060241004.1">
    <property type="nucleotide sequence ID" value="NZ_LPJR01000025.1"/>
</dbReference>
<evidence type="ECO:0000256" key="1">
    <source>
        <dbReference type="ARBA" id="ARBA00004571"/>
    </source>
</evidence>
<dbReference type="Proteomes" id="UP000062912">
    <property type="component" value="Unassembled WGS sequence"/>
</dbReference>